<dbReference type="GO" id="GO:0005524">
    <property type="term" value="F:ATP binding"/>
    <property type="evidence" value="ECO:0007669"/>
    <property type="project" value="UniProtKB-KW"/>
</dbReference>
<dbReference type="PANTHER" id="PTHR21529:SF4">
    <property type="entry name" value="TPR AND ANKYRIN REPEAT-CONTAINING PROTEIN 1"/>
    <property type="match status" value="1"/>
</dbReference>
<evidence type="ECO:0000256" key="3">
    <source>
        <dbReference type="ARBA" id="ARBA00022806"/>
    </source>
</evidence>
<keyword evidence="3" id="KW-0347">Helicase</keyword>
<evidence type="ECO:0000256" key="4">
    <source>
        <dbReference type="ARBA" id="ARBA00022840"/>
    </source>
</evidence>
<dbReference type="OrthoDB" id="3156807at2759"/>
<dbReference type="Proteomes" id="UP000054217">
    <property type="component" value="Unassembled WGS sequence"/>
</dbReference>
<dbReference type="GO" id="GO:0016787">
    <property type="term" value="F:hydrolase activity"/>
    <property type="evidence" value="ECO:0007669"/>
    <property type="project" value="UniProtKB-KW"/>
</dbReference>
<keyword evidence="1" id="KW-0547">Nucleotide-binding</keyword>
<feature type="domain" description="UvrD-like helicase C-terminal" evidence="5">
    <location>
        <begin position="750"/>
        <end position="828"/>
    </location>
</feature>
<reference evidence="6 7" key="1">
    <citation type="submission" date="2014-04" db="EMBL/GenBank/DDBJ databases">
        <authorList>
            <consortium name="DOE Joint Genome Institute"/>
            <person name="Kuo A."/>
            <person name="Kohler A."/>
            <person name="Costa M.D."/>
            <person name="Nagy L.G."/>
            <person name="Floudas D."/>
            <person name="Copeland A."/>
            <person name="Barry K.W."/>
            <person name="Cichocki N."/>
            <person name="Veneault-Fourrey C."/>
            <person name="LaButti K."/>
            <person name="Lindquist E.A."/>
            <person name="Lipzen A."/>
            <person name="Lundell T."/>
            <person name="Morin E."/>
            <person name="Murat C."/>
            <person name="Sun H."/>
            <person name="Tunlid A."/>
            <person name="Henrissat B."/>
            <person name="Grigoriev I.V."/>
            <person name="Hibbett D.S."/>
            <person name="Martin F."/>
            <person name="Nordberg H.P."/>
            <person name="Cantor M.N."/>
            <person name="Hua S.X."/>
        </authorList>
    </citation>
    <scope>NUCLEOTIDE SEQUENCE [LARGE SCALE GENOMIC DNA]</scope>
    <source>
        <strain evidence="6 7">Marx 270</strain>
    </source>
</reference>
<dbReference type="InParanoid" id="A0A0C3NR72"/>
<proteinExistence type="predicted"/>
<keyword evidence="4" id="KW-0067">ATP-binding</keyword>
<accession>A0A0C3NR72</accession>
<gene>
    <name evidence="6" type="ORF">M404DRAFT_31701</name>
</gene>
<organism evidence="6 7">
    <name type="scientific">Pisolithus tinctorius Marx 270</name>
    <dbReference type="NCBI Taxonomy" id="870435"/>
    <lineage>
        <taxon>Eukaryota</taxon>
        <taxon>Fungi</taxon>
        <taxon>Dikarya</taxon>
        <taxon>Basidiomycota</taxon>
        <taxon>Agaricomycotina</taxon>
        <taxon>Agaricomycetes</taxon>
        <taxon>Agaricomycetidae</taxon>
        <taxon>Boletales</taxon>
        <taxon>Sclerodermatineae</taxon>
        <taxon>Pisolithaceae</taxon>
        <taxon>Pisolithus</taxon>
    </lineage>
</organism>
<evidence type="ECO:0000256" key="2">
    <source>
        <dbReference type="ARBA" id="ARBA00022801"/>
    </source>
</evidence>
<dbReference type="InterPro" id="IPR014017">
    <property type="entry name" value="DNA_helicase_UvrD-like_C"/>
</dbReference>
<keyword evidence="2" id="KW-0378">Hydrolase</keyword>
<dbReference type="InterPro" id="IPR039904">
    <property type="entry name" value="TRANK1"/>
</dbReference>
<reference evidence="7" key="2">
    <citation type="submission" date="2015-01" db="EMBL/GenBank/DDBJ databases">
        <title>Evolutionary Origins and Diversification of the Mycorrhizal Mutualists.</title>
        <authorList>
            <consortium name="DOE Joint Genome Institute"/>
            <consortium name="Mycorrhizal Genomics Consortium"/>
            <person name="Kohler A."/>
            <person name="Kuo A."/>
            <person name="Nagy L.G."/>
            <person name="Floudas D."/>
            <person name="Copeland A."/>
            <person name="Barry K.W."/>
            <person name="Cichocki N."/>
            <person name="Veneault-Fourrey C."/>
            <person name="LaButti K."/>
            <person name="Lindquist E.A."/>
            <person name="Lipzen A."/>
            <person name="Lundell T."/>
            <person name="Morin E."/>
            <person name="Murat C."/>
            <person name="Riley R."/>
            <person name="Ohm R."/>
            <person name="Sun H."/>
            <person name="Tunlid A."/>
            <person name="Henrissat B."/>
            <person name="Grigoriev I.V."/>
            <person name="Hibbett D.S."/>
            <person name="Martin F."/>
        </authorList>
    </citation>
    <scope>NUCLEOTIDE SEQUENCE [LARGE SCALE GENOMIC DNA]</scope>
    <source>
        <strain evidence="7">Marx 270</strain>
    </source>
</reference>
<keyword evidence="7" id="KW-1185">Reference proteome</keyword>
<dbReference type="InterPro" id="IPR027417">
    <property type="entry name" value="P-loop_NTPase"/>
</dbReference>
<dbReference type="SUPFAM" id="SSF52540">
    <property type="entry name" value="P-loop containing nucleoside triphosphate hydrolases"/>
    <property type="match status" value="1"/>
</dbReference>
<dbReference type="Gene3D" id="3.40.50.300">
    <property type="entry name" value="P-loop containing nucleotide triphosphate hydrolases"/>
    <property type="match status" value="2"/>
</dbReference>
<evidence type="ECO:0000313" key="6">
    <source>
        <dbReference type="EMBL" id="KIN98010.1"/>
    </source>
</evidence>
<name>A0A0C3NR72_PISTI</name>
<evidence type="ECO:0000259" key="5">
    <source>
        <dbReference type="Pfam" id="PF13361"/>
    </source>
</evidence>
<protein>
    <recommendedName>
        <fullName evidence="5">UvrD-like helicase C-terminal domain-containing protein</fullName>
    </recommendedName>
</protein>
<sequence>MDVVGDASEHSTDSVSDSHIEDPCFAISCKDSCFDAGAEHHVNEEVKVEDAQPLAYAQVPQLEATLATSDVDQFGEWTILMASSATKDLFQLRRRDAKMAECVLKKIRQVSLRSQEETMSQLCTCRQLSRGEFSGNNYKAFHGPSHGIPIYQAEVLSNLRLVYQIDCTLDDDGQTERQGKTSRLFCFRTHSPEVVKVYGIYSHKQLNHIWPWLSKFLSGRGKVYRQRCILRERAEPGNGVYRPAIFPPGVEEFTIEQSATFVHHDGTNEDLSWLISNKYVKLSKAYLNGCSTAISTNYQGMANSTMSDIMLCHRKKRYWVCNMPPDNFSNLILFDSKTTAMAFKMLGIQRAWEQLPGVRKPRQLFVTRFPVLAAKVQEFFTSLVDSLALAGCTEDELRTLRSLIRSAEQEQPPMIDPLNAQNCCLDIQLDDSKKHSCHIDPKEYDRLKFILDKAINDESLYVTYEVFSTQYWPQLCDTYRSPLAQSFGPWLVFSEFMGVIKGSETAFNSPNGILDRQTYMNLSTRAYPVFAEDRNSLYSTFELYSKLKRERYGYDMADRTYAILKALSPNTLKDHVVDYLYVDEVQDNLIIDAMLLRILCGNADGLFWAGDTAQTISAGSSFRFADLKAFIHRTEAERYMGIEKSSAKPEVFELAVNYRSHGGIVNCAQLVVKLITDFWPESIDTLQPERAMLGGPKPVFLMRQGDEIFPYESFFTGLWGNRELGAEQCIIVRNSVVRDQIREQFGDIAVILTLQESKGLEFNEVFLYNFFEDSAATLAQWCHVSMTYNNQATTSPCDVRRSPPSVLCTELKNLYVGVTRARKKLYLLDCSPKIEPMKELWSKGGLIDVALLGTNVLEYAEESTQEQWAASAYKLFNAGQFQEAVRCFERANLPIQLHIAQAYRLRQVVMMTVRTSIRHKAFLAAAEAFVQCADEACGTQKTSFYSDAAKCYASADRLLEAAKLYIEADDLTAAAGQYRKAGRFDKIAQILNRHRDKITESFGELLFDCVMHYFRNHLRPHVPLFSSTEEELKYLEGKGLHTVCIDLLASLGRFLEVAEVQFSSLKQPCDAIRILLDHQDNQPGAMQRVVDIALDTLWQECSFDKPVQDILRNKRSNAHKVLDCIKNIPLVRLQISDSEQIRFFRAVQIYPFSEEVYRLGEEFSDRGEEAMALMAFNVFCSQLPALHSASASEFDNFLKRFERYVRLLASVASGKIPFLSTDPQVRKVFGIAPSSNQCYSITEGTFLYRKFAQNQQLSARDIKFLLKTHLKRFLREKVTEENNMSITSQAFATQCPYSVLHDRSHCRVARCHQQHERRMALNAVSYNNKVNLHLQQIRILDLLFSAMEDYRVWRASMTAALHRLYAVLYRPIYLEGSIADLDWNSVRDAAGCTSVTRKWIQMAIEYLEPGDQTNYIDYLMNVIRVTFLHTALGGECLMQEYVSRESCRISYGEQVLTESGNDNVSADIVAFFTQMDSTRGVQAFRFLLQLGVGMDLSVVCNFAEEICSTFISSLHPSGDPSPLHDLVIPRRWIMNPNKPIVPRSIIRRFLYCARYLMNLLRSGKAHMKFDLPANEESFVDIMLARMRRVLCILGYNVCDVGLSKTIAEILLLPPLEVNDTACDSSPQILRQLADLRVEYLKEIQALHHGSVIKDLIHLVHKDSRHPTPSISPRIPQLVFGKVVDISHQMNRAPAF</sequence>
<dbReference type="Pfam" id="PF13361">
    <property type="entry name" value="UvrD_C"/>
    <property type="match status" value="1"/>
</dbReference>
<dbReference type="HOGENOM" id="CLU_001378_0_0_1"/>
<evidence type="ECO:0000313" key="7">
    <source>
        <dbReference type="Proteomes" id="UP000054217"/>
    </source>
</evidence>
<evidence type="ECO:0000256" key="1">
    <source>
        <dbReference type="ARBA" id="ARBA00022741"/>
    </source>
</evidence>
<dbReference type="GO" id="GO:0004386">
    <property type="term" value="F:helicase activity"/>
    <property type="evidence" value="ECO:0007669"/>
    <property type="project" value="UniProtKB-KW"/>
</dbReference>
<dbReference type="PANTHER" id="PTHR21529">
    <property type="entry name" value="MAMMARY TURMOR VIRUS RECEPTOR HOMOLOG 1, 2 MTVR1, 2"/>
    <property type="match status" value="1"/>
</dbReference>
<dbReference type="InterPro" id="IPR013986">
    <property type="entry name" value="DExx_box_DNA_helicase_dom_sf"/>
</dbReference>
<dbReference type="STRING" id="870435.A0A0C3NR72"/>
<dbReference type="Gene3D" id="1.10.10.160">
    <property type="match status" value="1"/>
</dbReference>
<dbReference type="EMBL" id="KN832020">
    <property type="protein sequence ID" value="KIN98010.1"/>
    <property type="molecule type" value="Genomic_DNA"/>
</dbReference>